<comment type="caution">
    <text evidence="7">The sequence shown here is derived from an EMBL/GenBank/DDBJ whole genome shotgun (WGS) entry which is preliminary data.</text>
</comment>
<evidence type="ECO:0000313" key="7">
    <source>
        <dbReference type="EMBL" id="CAF1597190.1"/>
    </source>
</evidence>
<keyword evidence="2" id="KW-0117">Actin capping</keyword>
<dbReference type="Proteomes" id="UP000682733">
    <property type="component" value="Unassembled WGS sequence"/>
</dbReference>
<keyword evidence="4" id="KW-0009">Actin-binding</keyword>
<dbReference type="PANTHER" id="PTHR11977">
    <property type="entry name" value="VILLIN"/>
    <property type="match status" value="1"/>
</dbReference>
<evidence type="ECO:0000313" key="9">
    <source>
        <dbReference type="EMBL" id="CAF4472462.1"/>
    </source>
</evidence>
<dbReference type="SMART" id="SM00262">
    <property type="entry name" value="GEL"/>
    <property type="match status" value="1"/>
</dbReference>
<organism evidence="7 10">
    <name type="scientific">Didymodactylos carnosus</name>
    <dbReference type="NCBI Taxonomy" id="1234261"/>
    <lineage>
        <taxon>Eukaryota</taxon>
        <taxon>Metazoa</taxon>
        <taxon>Spiralia</taxon>
        <taxon>Gnathifera</taxon>
        <taxon>Rotifera</taxon>
        <taxon>Eurotatoria</taxon>
        <taxon>Bdelloidea</taxon>
        <taxon>Philodinida</taxon>
        <taxon>Philodinidae</taxon>
        <taxon>Didymodactylos</taxon>
    </lineage>
</organism>
<evidence type="ECO:0000256" key="4">
    <source>
        <dbReference type="ARBA" id="ARBA00023203"/>
    </source>
</evidence>
<dbReference type="GO" id="GO:0015629">
    <property type="term" value="C:actin cytoskeleton"/>
    <property type="evidence" value="ECO:0007669"/>
    <property type="project" value="TreeGrafter"/>
</dbReference>
<dbReference type="GO" id="GO:0051014">
    <property type="term" value="P:actin filament severing"/>
    <property type="evidence" value="ECO:0007669"/>
    <property type="project" value="TreeGrafter"/>
</dbReference>
<dbReference type="PANTHER" id="PTHR11977:SF123">
    <property type="entry name" value="GELSOLIN"/>
    <property type="match status" value="1"/>
</dbReference>
<name>A0A816AL63_9BILA</name>
<evidence type="ECO:0000313" key="6">
    <source>
        <dbReference type="EMBL" id="CAF1537148.1"/>
    </source>
</evidence>
<feature type="non-terminal residue" evidence="7">
    <location>
        <position position="1"/>
    </location>
</feature>
<dbReference type="EMBL" id="CAJNOQ010034912">
    <property type="protein sequence ID" value="CAF1597190.1"/>
    <property type="molecule type" value="Genomic_DNA"/>
</dbReference>
<evidence type="ECO:0000256" key="1">
    <source>
        <dbReference type="ARBA" id="ARBA00008418"/>
    </source>
</evidence>
<dbReference type="Gene3D" id="3.40.20.10">
    <property type="entry name" value="Severin"/>
    <property type="match status" value="1"/>
</dbReference>
<dbReference type="SUPFAM" id="SSF55753">
    <property type="entry name" value="Actin depolymerizing proteins"/>
    <property type="match status" value="1"/>
</dbReference>
<protein>
    <recommendedName>
        <fullName evidence="5">Gelsolin-like domain-containing protein</fullName>
    </recommendedName>
</protein>
<dbReference type="GO" id="GO:0051015">
    <property type="term" value="F:actin filament binding"/>
    <property type="evidence" value="ECO:0007669"/>
    <property type="project" value="InterPro"/>
</dbReference>
<dbReference type="GO" id="GO:0005546">
    <property type="term" value="F:phosphatidylinositol-4,5-bisphosphate binding"/>
    <property type="evidence" value="ECO:0007669"/>
    <property type="project" value="TreeGrafter"/>
</dbReference>
<dbReference type="EMBL" id="CAJOBA010060581">
    <property type="protein sequence ID" value="CAF4324917.1"/>
    <property type="molecule type" value="Genomic_DNA"/>
</dbReference>
<evidence type="ECO:0000256" key="2">
    <source>
        <dbReference type="ARBA" id="ARBA00022467"/>
    </source>
</evidence>
<dbReference type="GO" id="GO:0005737">
    <property type="term" value="C:cytoplasm"/>
    <property type="evidence" value="ECO:0007669"/>
    <property type="project" value="TreeGrafter"/>
</dbReference>
<dbReference type="FunFam" id="3.40.20.10:FF:000005">
    <property type="entry name" value="Gelsolin"/>
    <property type="match status" value="1"/>
</dbReference>
<dbReference type="GO" id="GO:0051016">
    <property type="term" value="P:barbed-end actin filament capping"/>
    <property type="evidence" value="ECO:0007669"/>
    <property type="project" value="TreeGrafter"/>
</dbReference>
<dbReference type="GO" id="GO:0008154">
    <property type="term" value="P:actin polymerization or depolymerization"/>
    <property type="evidence" value="ECO:0007669"/>
    <property type="project" value="TreeGrafter"/>
</dbReference>
<evidence type="ECO:0000313" key="10">
    <source>
        <dbReference type="Proteomes" id="UP000663829"/>
    </source>
</evidence>
<evidence type="ECO:0000256" key="3">
    <source>
        <dbReference type="ARBA" id="ARBA00022737"/>
    </source>
</evidence>
<dbReference type="PRINTS" id="PR00597">
    <property type="entry name" value="GELSOLIN"/>
</dbReference>
<dbReference type="Pfam" id="PF00626">
    <property type="entry name" value="Gelsolin"/>
    <property type="match status" value="1"/>
</dbReference>
<dbReference type="OrthoDB" id="28894at2759"/>
<evidence type="ECO:0000259" key="5">
    <source>
        <dbReference type="Pfam" id="PF00626"/>
    </source>
</evidence>
<dbReference type="InterPro" id="IPR007123">
    <property type="entry name" value="Gelsolin-like_dom"/>
</dbReference>
<gene>
    <name evidence="7" type="ORF">GPM918_LOCUS42176</name>
    <name evidence="6" type="ORF">OVA965_LOCUS38571</name>
    <name evidence="9" type="ORF">SRO942_LOCUS43367</name>
    <name evidence="8" type="ORF">TMI583_LOCUS39769</name>
</gene>
<proteinExistence type="inferred from homology"/>
<dbReference type="AlphaFoldDB" id="A0A816AL63"/>
<dbReference type="EMBL" id="CAJOBC010101228">
    <property type="protein sequence ID" value="CAF4472462.1"/>
    <property type="molecule type" value="Genomic_DNA"/>
</dbReference>
<dbReference type="Proteomes" id="UP000663829">
    <property type="component" value="Unassembled WGS sequence"/>
</dbReference>
<comment type="similarity">
    <text evidence="1">Belongs to the villin/gelsolin family.</text>
</comment>
<dbReference type="Proteomes" id="UP000681722">
    <property type="component" value="Unassembled WGS sequence"/>
</dbReference>
<keyword evidence="3" id="KW-0677">Repeat</keyword>
<reference evidence="7" key="1">
    <citation type="submission" date="2021-02" db="EMBL/GenBank/DDBJ databases">
        <authorList>
            <person name="Nowell W R."/>
        </authorList>
    </citation>
    <scope>NUCLEOTIDE SEQUENCE</scope>
</reference>
<keyword evidence="10" id="KW-1185">Reference proteome</keyword>
<feature type="domain" description="Gelsolin-like" evidence="5">
    <location>
        <begin position="8"/>
        <end position="72"/>
    </location>
</feature>
<evidence type="ECO:0000313" key="8">
    <source>
        <dbReference type="EMBL" id="CAF4324917.1"/>
    </source>
</evidence>
<dbReference type="InterPro" id="IPR007122">
    <property type="entry name" value="Villin/Gelsolin"/>
</dbReference>
<dbReference type="EMBL" id="CAJNOK010038286">
    <property type="protein sequence ID" value="CAF1537148.1"/>
    <property type="molecule type" value="Genomic_DNA"/>
</dbReference>
<dbReference type="InterPro" id="IPR029006">
    <property type="entry name" value="ADF-H/Gelsolin-like_dom_sf"/>
</dbReference>
<dbReference type="Proteomes" id="UP000677228">
    <property type="component" value="Unassembled WGS sequence"/>
</dbReference>
<sequence length="171" mass="20069">MSENHMTDLDEDDVMLLDAWNTIFLWIGKNANKNEKRDAEKIAFDYLKTDPSHRDPDTPIIKTKQGTEPIHFTGFFGYWDREFWNTKSSYETAKTKIHSENHPDIYAELVREKAKTSNINPLTVAKYSYDILTKPVEDLPEDVNPESREVGHLFSRHKNQYVWEKHATNPQ</sequence>
<accession>A0A816AL63</accession>